<keyword evidence="3" id="KW-1185">Reference proteome</keyword>
<evidence type="ECO:0000313" key="2">
    <source>
        <dbReference type="EMBL" id="MBB6094436.1"/>
    </source>
</evidence>
<organism evidence="2 3">
    <name type="scientific">Povalibacter uvarum</name>
    <dbReference type="NCBI Taxonomy" id="732238"/>
    <lineage>
        <taxon>Bacteria</taxon>
        <taxon>Pseudomonadati</taxon>
        <taxon>Pseudomonadota</taxon>
        <taxon>Gammaproteobacteria</taxon>
        <taxon>Steroidobacterales</taxon>
        <taxon>Steroidobacteraceae</taxon>
        <taxon>Povalibacter</taxon>
    </lineage>
</organism>
<feature type="region of interest" description="Disordered" evidence="1">
    <location>
        <begin position="147"/>
        <end position="170"/>
    </location>
</feature>
<protein>
    <submittedName>
        <fullName evidence="2">Uncharacterized protein</fullName>
    </submittedName>
</protein>
<evidence type="ECO:0000313" key="3">
    <source>
        <dbReference type="Proteomes" id="UP000588068"/>
    </source>
</evidence>
<proteinExistence type="predicted"/>
<evidence type="ECO:0000256" key="1">
    <source>
        <dbReference type="SAM" id="MobiDB-lite"/>
    </source>
</evidence>
<comment type="caution">
    <text evidence="2">The sequence shown here is derived from an EMBL/GenBank/DDBJ whole genome shotgun (WGS) entry which is preliminary data.</text>
</comment>
<name>A0A841HNI8_9GAMM</name>
<dbReference type="AlphaFoldDB" id="A0A841HNI8"/>
<reference evidence="2 3" key="1">
    <citation type="submission" date="2020-08" db="EMBL/GenBank/DDBJ databases">
        <title>Genomic Encyclopedia of Type Strains, Phase IV (KMG-IV): sequencing the most valuable type-strain genomes for metagenomic binning, comparative biology and taxonomic classification.</title>
        <authorList>
            <person name="Goeker M."/>
        </authorList>
    </citation>
    <scope>NUCLEOTIDE SEQUENCE [LARGE SCALE GENOMIC DNA]</scope>
    <source>
        <strain evidence="2 3">DSM 26723</strain>
    </source>
</reference>
<sequence>MKQLANDPEYQARIAERDRKIAAMVRECADEEALIASEAARLGYRIESVWDFVNNDPHPFLPRPFVGPYERAYPLLVRHLKLPHHHRVREGIVRALTVRDGGDLVSEALLHEFHSEKDPELRWVIANALITAMPYHRRRKVPEIAEVRYGKKRSDKSPHRTRSKQRPSEW</sequence>
<dbReference type="Proteomes" id="UP000588068">
    <property type="component" value="Unassembled WGS sequence"/>
</dbReference>
<dbReference type="EMBL" id="JACHHZ010000003">
    <property type="protein sequence ID" value="MBB6094436.1"/>
    <property type="molecule type" value="Genomic_DNA"/>
</dbReference>
<gene>
    <name evidence="2" type="ORF">HNQ60_003317</name>
</gene>
<accession>A0A841HNI8</accession>
<feature type="compositionally biased region" description="Basic residues" evidence="1">
    <location>
        <begin position="150"/>
        <end position="170"/>
    </location>
</feature>